<keyword evidence="1" id="KW-0677">Repeat</keyword>
<comment type="caution">
    <text evidence="4">The sequence shown here is derived from an EMBL/GenBank/DDBJ whole genome shotgun (WGS) entry which is preliminary data.</text>
</comment>
<dbReference type="Gene3D" id="1.10.510.10">
    <property type="entry name" value="Transferase(Phosphotransferase) domain 1"/>
    <property type="match status" value="1"/>
</dbReference>
<dbReference type="PANTHER" id="PTHR46900">
    <property type="entry name" value="TYROSINE-PROTEIN PHOSPHATASE NON-RECEPTOR TYPE 13"/>
    <property type="match status" value="1"/>
</dbReference>
<dbReference type="OrthoDB" id="165498at2759"/>
<dbReference type="Proteomes" id="UP000597762">
    <property type="component" value="Unassembled WGS sequence"/>
</dbReference>
<name>A0A812E5G2_ACAPH</name>
<feature type="compositionally biased region" description="Low complexity" evidence="2">
    <location>
        <begin position="271"/>
        <end position="283"/>
    </location>
</feature>
<feature type="compositionally biased region" description="Basic residues" evidence="2">
    <location>
        <begin position="209"/>
        <end position="228"/>
    </location>
</feature>
<evidence type="ECO:0000313" key="4">
    <source>
        <dbReference type="EMBL" id="CAE1313673.1"/>
    </source>
</evidence>
<dbReference type="InterPro" id="IPR052074">
    <property type="entry name" value="NonRcpt_TyrProt_Phosphatase"/>
</dbReference>
<evidence type="ECO:0000259" key="3">
    <source>
        <dbReference type="PROSITE" id="PS51377"/>
    </source>
</evidence>
<sequence length="578" mass="63770">MYPTNNSLSLSLSLSLSPPTRLPKVYIDINVQDISEAVQNGIASFVISLDTLLLCPNGRAQLSESSQTKNVSNFIAPEIHTGILMSEAAIEKIYVYSLGKTLQVAIDYSLKKDPSLTISRNLESLLNAMCEKNPSLRIALIHVLEACSLQSQRRTVTRTPSFSQSVARLAKTVTGTQLDLSYWSYDYYNSYNNSGSSSDQSRQSTLNRRSLKSRRASRRNRRRNGSGRSHKEKDRSRSRSPATSSSRSRSRSYSNAGNVENIDPKDDKYTDTSSTSSQSMIKTCHVTASPKRKPSINSRPSSLHILPNSTATTISNSASQARSDASQSSFSSSSSSKHRRSPSSLFGAKADLHLVNTPAYEKYLRLKDRQRKLQALQKTPTDETGFWGSDNSDVFSDTRSVTSGISIMQGSFLPDLSSGYGQDMALKLGPRGSDRDSIVSSEMSFFQHDPNAMRSEIDPTPLYAAPSLKSMTEQALHHSNIHPAPYSQVPRSPSSSILSSFGDERVTGNKPFTTAGLLTPSLSVYLSLSAFFTFSYSLSHCHLFNLTFHTLFFSSSVISYSFPHCSLTGFHAIFIWLF</sequence>
<reference evidence="4" key="1">
    <citation type="submission" date="2021-01" db="EMBL/GenBank/DDBJ databases">
        <authorList>
            <person name="Li R."/>
            <person name="Bekaert M."/>
        </authorList>
    </citation>
    <scope>NUCLEOTIDE SEQUENCE</scope>
    <source>
        <strain evidence="4">Farmed</strain>
    </source>
</reference>
<dbReference type="PROSITE" id="PS51377">
    <property type="entry name" value="KIND"/>
    <property type="match status" value="1"/>
</dbReference>
<keyword evidence="5" id="KW-1185">Reference proteome</keyword>
<feature type="region of interest" description="Disordered" evidence="2">
    <location>
        <begin position="193"/>
        <end position="343"/>
    </location>
</feature>
<dbReference type="PANTHER" id="PTHR46900:SF2">
    <property type="entry name" value="TYROSINE-PROTEIN PHOSPHATASE NON-RECEPTOR TYPE 13"/>
    <property type="match status" value="1"/>
</dbReference>
<dbReference type="InterPro" id="IPR011019">
    <property type="entry name" value="KIND_dom"/>
</dbReference>
<organism evidence="4 5">
    <name type="scientific">Acanthosepion pharaonis</name>
    <name type="common">Pharaoh cuttlefish</name>
    <name type="synonym">Sepia pharaonis</name>
    <dbReference type="NCBI Taxonomy" id="158019"/>
    <lineage>
        <taxon>Eukaryota</taxon>
        <taxon>Metazoa</taxon>
        <taxon>Spiralia</taxon>
        <taxon>Lophotrochozoa</taxon>
        <taxon>Mollusca</taxon>
        <taxon>Cephalopoda</taxon>
        <taxon>Coleoidea</taxon>
        <taxon>Decapodiformes</taxon>
        <taxon>Sepiida</taxon>
        <taxon>Sepiina</taxon>
        <taxon>Sepiidae</taxon>
        <taxon>Acanthosepion</taxon>
    </lineage>
</organism>
<proteinExistence type="predicted"/>
<feature type="compositionally biased region" description="Low complexity" evidence="2">
    <location>
        <begin position="308"/>
        <end position="335"/>
    </location>
</feature>
<evidence type="ECO:0000256" key="2">
    <source>
        <dbReference type="SAM" id="MobiDB-lite"/>
    </source>
</evidence>
<evidence type="ECO:0000256" key="1">
    <source>
        <dbReference type="ARBA" id="ARBA00022737"/>
    </source>
</evidence>
<protein>
    <submittedName>
        <fullName evidence="4">PTPN13</fullName>
    </submittedName>
</protein>
<feature type="domain" description="KIND" evidence="3">
    <location>
        <begin position="1"/>
        <end position="187"/>
    </location>
</feature>
<dbReference type="EMBL" id="CAHIKZ030004665">
    <property type="protein sequence ID" value="CAE1313673.1"/>
    <property type="molecule type" value="Genomic_DNA"/>
</dbReference>
<evidence type="ECO:0000313" key="5">
    <source>
        <dbReference type="Proteomes" id="UP000597762"/>
    </source>
</evidence>
<dbReference type="AlphaFoldDB" id="A0A812E5G2"/>
<feature type="compositionally biased region" description="Low complexity" evidence="2">
    <location>
        <begin position="193"/>
        <end position="208"/>
    </location>
</feature>
<gene>
    <name evidence="4" type="ORF">SPHA_64757</name>
</gene>
<accession>A0A812E5G2</accession>
<feature type="compositionally biased region" description="Low complexity" evidence="2">
    <location>
        <begin position="239"/>
        <end position="254"/>
    </location>
</feature>